<reference evidence="3 4" key="1">
    <citation type="submission" date="2023-07" db="EMBL/GenBank/DDBJ databases">
        <title>Sequencing the genomes of 1000 actinobacteria strains.</title>
        <authorList>
            <person name="Klenk H.-P."/>
        </authorList>
    </citation>
    <scope>NUCLEOTIDE SEQUENCE [LARGE SCALE GENOMIC DNA]</scope>
    <source>
        <strain evidence="3 4">DSM 19426</strain>
    </source>
</reference>
<dbReference type="SUPFAM" id="SSF55486">
    <property type="entry name" value="Metalloproteases ('zincins'), catalytic domain"/>
    <property type="match status" value="1"/>
</dbReference>
<evidence type="ECO:0000313" key="3">
    <source>
        <dbReference type="EMBL" id="MDR7361446.1"/>
    </source>
</evidence>
<feature type="chain" id="PRO_5045212988" evidence="2">
    <location>
        <begin position="23"/>
        <end position="801"/>
    </location>
</feature>
<dbReference type="Proteomes" id="UP001183648">
    <property type="component" value="Unassembled WGS sequence"/>
</dbReference>
<feature type="signal peptide" evidence="2">
    <location>
        <begin position="1"/>
        <end position="22"/>
    </location>
</feature>
<keyword evidence="4" id="KW-1185">Reference proteome</keyword>
<name>A0ABU2BT42_9ACTN</name>
<accession>A0ABU2BT42</accession>
<sequence length="801" mass="85102">MRKRLLLRLVLALGLSASVVSPAVGSPQEGYTRPHVGNGNVPAGCIVDRDPINPDNHCYHMKVGLNALDSPKVDVDVLIPVSPAAERDLRVATQAVQMWDDGLHYLARQMRLAWLARGFDMNVRTHDVVMNPDGSLQDPLKLVDPEIVVVVSNPAGGIGIGIDPSYFAGELGIVDDSGVPCAPVENPFSMKAWKAKPGFEQHGGEPGGIYVEDCGGGVGGNVCFAVNGAVDPVTGASDFFPLFDLVSHEFGHCLTLGHVGDGADGPWGPTPTNDIMAYSTDPPLINKCVSSLDVEGFALRMSKYLDVNGDRTVDRDDLIRPNDVKGDGANSFQVQHPADHTYASSTGDPGDCPQPDLSLTPLAEGDFMPEPRATTRPQLRLRAVSAARGRLRVAGTAVRVPLAEQPTARSASLADASGDAHSPVTDLQGLRVKVTRTAVEATMKVGQVWPVTQGTSLVAYSLTIDGRRLDSFIPTGSSDGKVMVLDNGTGYPLPAGTARWDTTANTVTFKVRRDYLADQQVRAPYNVYAVTGYHTRTNDWVANDDLAPDKVDLDLAAPAMGPETRDAPVASRVRTVTSKAGSGSFTPADSTLGVGLVSAVDSRDYVRVPVEEQSSALVTLRWNGDASMGLTVGGGSSQKPVATKEANTLKVLVPWARRDLTVTVDPQEVLDPTDYTLTVTRTTVVADRDRDHVPDVADGCPRAKGPSAGAGCPDTDRDSVFDKDDACPRVAGIGASGCPTRRGEKVVALVDGRRVAARSVMTRHGGYGFVLRSAVARGRHRLVVRWVDDGRVVARVSRSIG</sequence>
<evidence type="ECO:0000256" key="1">
    <source>
        <dbReference type="SAM" id="MobiDB-lite"/>
    </source>
</evidence>
<dbReference type="SUPFAM" id="SSF103647">
    <property type="entry name" value="TSP type-3 repeat"/>
    <property type="match status" value="1"/>
</dbReference>
<keyword evidence="2" id="KW-0732">Signal</keyword>
<feature type="region of interest" description="Disordered" evidence="1">
    <location>
        <begin position="692"/>
        <end position="714"/>
    </location>
</feature>
<evidence type="ECO:0000256" key="2">
    <source>
        <dbReference type="SAM" id="SignalP"/>
    </source>
</evidence>
<comment type="caution">
    <text evidence="3">The sequence shown here is derived from an EMBL/GenBank/DDBJ whole genome shotgun (WGS) entry which is preliminary data.</text>
</comment>
<organism evidence="3 4">
    <name type="scientific">Nocardioides marmoribigeumensis</name>
    <dbReference type="NCBI Taxonomy" id="433649"/>
    <lineage>
        <taxon>Bacteria</taxon>
        <taxon>Bacillati</taxon>
        <taxon>Actinomycetota</taxon>
        <taxon>Actinomycetes</taxon>
        <taxon>Propionibacteriales</taxon>
        <taxon>Nocardioidaceae</taxon>
        <taxon>Nocardioides</taxon>
    </lineage>
</organism>
<dbReference type="EMBL" id="JAVDYG010000001">
    <property type="protein sequence ID" value="MDR7361446.1"/>
    <property type="molecule type" value="Genomic_DNA"/>
</dbReference>
<feature type="region of interest" description="Disordered" evidence="1">
    <location>
        <begin position="339"/>
        <end position="378"/>
    </location>
</feature>
<gene>
    <name evidence="3" type="ORF">J2S63_000999</name>
</gene>
<dbReference type="InterPro" id="IPR028974">
    <property type="entry name" value="TSP_type-3_rpt"/>
</dbReference>
<protein>
    <submittedName>
        <fullName evidence="3">Uncharacterized protein</fullName>
    </submittedName>
</protein>
<dbReference type="InterPro" id="IPR018247">
    <property type="entry name" value="EF_Hand_1_Ca_BS"/>
</dbReference>
<dbReference type="PROSITE" id="PS00018">
    <property type="entry name" value="EF_HAND_1"/>
    <property type="match status" value="1"/>
</dbReference>
<evidence type="ECO:0000313" key="4">
    <source>
        <dbReference type="Proteomes" id="UP001183648"/>
    </source>
</evidence>
<dbReference type="RefSeq" id="WP_310299426.1">
    <property type="nucleotide sequence ID" value="NZ_BAAAPS010000007.1"/>
</dbReference>
<proteinExistence type="predicted"/>